<dbReference type="AlphaFoldDB" id="A0A0P7B5M5"/>
<comment type="caution">
    <text evidence="7">The sequence shown here is derived from an EMBL/GenBank/DDBJ whole genome shotgun (WGS) entry which is preliminary data.</text>
</comment>
<dbReference type="InterPro" id="IPR008271">
    <property type="entry name" value="Ser/Thr_kinase_AS"/>
</dbReference>
<dbReference type="InterPro" id="IPR011009">
    <property type="entry name" value="Kinase-like_dom_sf"/>
</dbReference>
<dbReference type="Proteomes" id="UP000050424">
    <property type="component" value="Unassembled WGS sequence"/>
</dbReference>
<evidence type="ECO:0000259" key="6">
    <source>
        <dbReference type="PROSITE" id="PS50011"/>
    </source>
</evidence>
<keyword evidence="8" id="KW-1185">Reference proteome</keyword>
<dbReference type="GO" id="GO:0043484">
    <property type="term" value="P:regulation of RNA splicing"/>
    <property type="evidence" value="ECO:0007669"/>
    <property type="project" value="TreeGrafter"/>
</dbReference>
<dbReference type="PROSITE" id="PS50011">
    <property type="entry name" value="PROTEIN_KINASE_DOM"/>
    <property type="match status" value="1"/>
</dbReference>
<proteinExistence type="predicted"/>
<dbReference type="GO" id="GO:0005634">
    <property type="term" value="C:nucleus"/>
    <property type="evidence" value="ECO:0007669"/>
    <property type="project" value="TreeGrafter"/>
</dbReference>
<dbReference type="Gene3D" id="1.10.510.10">
    <property type="entry name" value="Transferase(Phosphotransferase) domain 1"/>
    <property type="match status" value="1"/>
</dbReference>
<protein>
    <recommendedName>
        <fullName evidence="6">Protein kinase domain-containing protein</fullName>
    </recommendedName>
</protein>
<keyword evidence="3" id="KW-0547">Nucleotide-binding</keyword>
<keyword evidence="1" id="KW-0723">Serine/threonine-protein kinase</keyword>
<dbReference type="GO" id="GO:0004674">
    <property type="term" value="F:protein serine/threonine kinase activity"/>
    <property type="evidence" value="ECO:0007669"/>
    <property type="project" value="UniProtKB-KW"/>
</dbReference>
<dbReference type="PANTHER" id="PTHR45646:SF11">
    <property type="entry name" value="SERINE_THREONINE-PROTEIN KINASE DOA"/>
    <property type="match status" value="1"/>
</dbReference>
<organism evidence="7 8">
    <name type="scientific">Neonectria ditissima</name>
    <dbReference type="NCBI Taxonomy" id="78410"/>
    <lineage>
        <taxon>Eukaryota</taxon>
        <taxon>Fungi</taxon>
        <taxon>Dikarya</taxon>
        <taxon>Ascomycota</taxon>
        <taxon>Pezizomycotina</taxon>
        <taxon>Sordariomycetes</taxon>
        <taxon>Hypocreomycetidae</taxon>
        <taxon>Hypocreales</taxon>
        <taxon>Nectriaceae</taxon>
        <taxon>Neonectria</taxon>
    </lineage>
</organism>
<reference evidence="7 8" key="1">
    <citation type="submission" date="2015-09" db="EMBL/GenBank/DDBJ databases">
        <title>Draft genome of a European isolate of the apple canker pathogen Neonectria ditissima.</title>
        <authorList>
            <person name="Gomez-Cortecero A."/>
            <person name="Harrison R.J."/>
            <person name="Armitage A.D."/>
        </authorList>
    </citation>
    <scope>NUCLEOTIDE SEQUENCE [LARGE SCALE GENOMIC DNA]</scope>
    <source>
        <strain evidence="7 8">R09/05</strain>
    </source>
</reference>
<dbReference type="SUPFAM" id="SSF56112">
    <property type="entry name" value="Protein kinase-like (PK-like)"/>
    <property type="match status" value="1"/>
</dbReference>
<dbReference type="GO" id="GO:0005524">
    <property type="term" value="F:ATP binding"/>
    <property type="evidence" value="ECO:0007669"/>
    <property type="project" value="UniProtKB-KW"/>
</dbReference>
<evidence type="ECO:0000256" key="3">
    <source>
        <dbReference type="ARBA" id="ARBA00022741"/>
    </source>
</evidence>
<evidence type="ECO:0000256" key="1">
    <source>
        <dbReference type="ARBA" id="ARBA00022527"/>
    </source>
</evidence>
<gene>
    <name evidence="7" type="ORF">AK830_g11163</name>
</gene>
<keyword evidence="4" id="KW-0418">Kinase</keyword>
<keyword evidence="2" id="KW-0808">Transferase</keyword>
<evidence type="ECO:0000256" key="2">
    <source>
        <dbReference type="ARBA" id="ARBA00022679"/>
    </source>
</evidence>
<dbReference type="InterPro" id="IPR000719">
    <property type="entry name" value="Prot_kinase_dom"/>
</dbReference>
<dbReference type="PANTHER" id="PTHR45646">
    <property type="entry name" value="SERINE/THREONINE-PROTEIN KINASE DOA-RELATED"/>
    <property type="match status" value="1"/>
</dbReference>
<dbReference type="EMBL" id="LKCW01000254">
    <property type="protein sequence ID" value="KPM35413.1"/>
    <property type="molecule type" value="Genomic_DNA"/>
</dbReference>
<evidence type="ECO:0000313" key="8">
    <source>
        <dbReference type="Proteomes" id="UP000050424"/>
    </source>
</evidence>
<dbReference type="SMART" id="SM00220">
    <property type="entry name" value="S_TKc"/>
    <property type="match status" value="1"/>
</dbReference>
<accession>A0A0P7B5M5</accession>
<sequence length="493" mass="56146">MIRLGWHKAAPSRIPRLNTSRRSFQFCFAPHTRLFYSMPLRLFASSILGGATSSAPRPMQMPETIPPEIPVDEETVPGYQPEVFYPANPGDVLNGKFELLAKLGWGTKRWAKSKKFVAIKICTRNIVQGETAHELDINIHLSSTKSQHRGRAILGTAIESFGLDSPSGHSHLALVFEPMREPLWLFRRRIMGQDKTTRAMMPLVKGYLQILLEGLDFLHSEGHVTHTDLKLDNIMVTFEAPAVIEEFVQGQTRRPMARKTVGGRTVYRCHNNFGDIDGKEALKNMYPKITDFGLAQRGDTPGPHIHPIQPNDCHAPEVLLGTGWSHSADIWNFGIMIWDLLEGQGLFQRDPRLYSPVGHLAEMIALLGPVPPALIKRERDMRRWQWSPKVRNARGELCSNTAEFYEGPFFTDDGRVTIADFLTNSRANNLSGAFVRKDLIPYTRNLQSEVPECILEEEAERFLKFMRRMLCWLPEERATARELKNDPWFDNHI</sequence>
<dbReference type="InterPro" id="IPR051175">
    <property type="entry name" value="CLK_kinases"/>
</dbReference>
<dbReference type="PROSITE" id="PS00108">
    <property type="entry name" value="PROTEIN_KINASE_ST"/>
    <property type="match status" value="1"/>
</dbReference>
<dbReference type="OrthoDB" id="5979581at2759"/>
<evidence type="ECO:0000256" key="4">
    <source>
        <dbReference type="ARBA" id="ARBA00022777"/>
    </source>
</evidence>
<name>A0A0P7B5M5_9HYPO</name>
<evidence type="ECO:0000313" key="7">
    <source>
        <dbReference type="EMBL" id="KPM35413.1"/>
    </source>
</evidence>
<dbReference type="Pfam" id="PF00069">
    <property type="entry name" value="Pkinase"/>
    <property type="match status" value="1"/>
</dbReference>
<dbReference type="Gene3D" id="3.30.200.20">
    <property type="entry name" value="Phosphorylase Kinase, domain 1"/>
    <property type="match status" value="1"/>
</dbReference>
<feature type="domain" description="Protein kinase" evidence="6">
    <location>
        <begin position="94"/>
        <end position="489"/>
    </location>
</feature>
<evidence type="ECO:0000256" key="5">
    <source>
        <dbReference type="ARBA" id="ARBA00022840"/>
    </source>
</evidence>
<keyword evidence="5" id="KW-0067">ATP-binding</keyword>